<protein>
    <submittedName>
        <fullName evidence="3">Uncharacterized protein</fullName>
    </submittedName>
</protein>
<evidence type="ECO:0000313" key="3">
    <source>
        <dbReference type="EMBL" id="PRY62801.1"/>
    </source>
</evidence>
<reference evidence="3 4" key="1">
    <citation type="submission" date="2018-03" db="EMBL/GenBank/DDBJ databases">
        <title>Genomic Encyclopedia of Archaeal and Bacterial Type Strains, Phase II (KMG-II): from individual species to whole genera.</title>
        <authorList>
            <person name="Goeker M."/>
        </authorList>
    </citation>
    <scope>NUCLEOTIDE SEQUENCE [LARGE SCALE GENOMIC DNA]</scope>
    <source>
        <strain evidence="3 4">ATCC BAA-1496</strain>
    </source>
</reference>
<feature type="region of interest" description="Disordered" evidence="1">
    <location>
        <begin position="251"/>
        <end position="296"/>
    </location>
</feature>
<proteinExistence type="predicted"/>
<dbReference type="AlphaFoldDB" id="A0A2T0UY04"/>
<dbReference type="RefSeq" id="WP_170070108.1">
    <property type="nucleotide sequence ID" value="NZ_PVTI01000003.1"/>
</dbReference>
<name>A0A2T0UY04_9MICO</name>
<sequence length="389" mass="40031">MGQPPRDQFEWRDQYRFPSTVTDAKSGKTHTCTSEDLLTSNGPTATWYTHCKLFGRSWGEANAQRSQSLSRIADQIVISRPLTTTRQEVTESGRLVDNYVRDSAQDLSQRWTMGLTDLASARRFGLDVAQLAAPSKDGSATFAAPSPVSMAAAVSTMTQDKATGLLKQDYSSMVAGAYPGTMLQYLALPTSGLDKELATKYADFVRYATTTGQTPGTAPGTLPEGYVPLPAAFRAQAAKVADAVQAQKGAVPVVPVDPKNPDTPSTGGGGGAGPGGGGTLPGGTTPGGGAGSPAAAAGTPAAAVAAPAGTTPSAAPKGRTVAMPESLGTTRGEKGGWTKWVFPGVLLTGLLAGVGIPFGLVTGQPGHPVRVVGSQLLRDVGHVLRIRRT</sequence>
<accession>A0A2T0UY04</accession>
<feature type="compositionally biased region" description="Low complexity" evidence="1">
    <location>
        <begin position="251"/>
        <end position="265"/>
    </location>
</feature>
<comment type="caution">
    <text evidence="3">The sequence shown here is derived from an EMBL/GenBank/DDBJ whole genome shotgun (WGS) entry which is preliminary data.</text>
</comment>
<dbReference type="EMBL" id="PVTI01000003">
    <property type="protein sequence ID" value="PRY62801.1"/>
    <property type="molecule type" value="Genomic_DNA"/>
</dbReference>
<feature type="transmembrane region" description="Helical" evidence="2">
    <location>
        <begin position="340"/>
        <end position="361"/>
    </location>
</feature>
<dbReference type="Gene3D" id="3.40.190.10">
    <property type="entry name" value="Periplasmic binding protein-like II"/>
    <property type="match status" value="1"/>
</dbReference>
<keyword evidence="2" id="KW-1133">Transmembrane helix</keyword>
<keyword evidence="4" id="KW-1185">Reference proteome</keyword>
<dbReference type="SUPFAM" id="SSF53850">
    <property type="entry name" value="Periplasmic binding protein-like II"/>
    <property type="match status" value="1"/>
</dbReference>
<evidence type="ECO:0000313" key="4">
    <source>
        <dbReference type="Proteomes" id="UP000237822"/>
    </source>
</evidence>
<keyword evidence="2" id="KW-0472">Membrane</keyword>
<dbReference type="Proteomes" id="UP000237822">
    <property type="component" value="Unassembled WGS sequence"/>
</dbReference>
<keyword evidence="2" id="KW-0812">Transmembrane</keyword>
<feature type="compositionally biased region" description="Gly residues" evidence="1">
    <location>
        <begin position="266"/>
        <end position="291"/>
    </location>
</feature>
<evidence type="ECO:0000256" key="1">
    <source>
        <dbReference type="SAM" id="MobiDB-lite"/>
    </source>
</evidence>
<gene>
    <name evidence="3" type="ORF">BCF74_1037</name>
</gene>
<organism evidence="3 4">
    <name type="scientific">Knoellia remsis</name>
    <dbReference type="NCBI Taxonomy" id="407159"/>
    <lineage>
        <taxon>Bacteria</taxon>
        <taxon>Bacillati</taxon>
        <taxon>Actinomycetota</taxon>
        <taxon>Actinomycetes</taxon>
        <taxon>Micrococcales</taxon>
        <taxon>Intrasporangiaceae</taxon>
        <taxon>Knoellia</taxon>
    </lineage>
</organism>
<evidence type="ECO:0000256" key="2">
    <source>
        <dbReference type="SAM" id="Phobius"/>
    </source>
</evidence>